<comment type="subcellular location">
    <subcellularLocation>
        <location evidence="1">Membrane</location>
        <topology evidence="1">Multi-pass membrane protein</topology>
    </subcellularLocation>
</comment>
<dbReference type="EMBL" id="LSSM01000488">
    <property type="protein sequence ID" value="OMJ28763.1"/>
    <property type="molecule type" value="Genomic_DNA"/>
</dbReference>
<dbReference type="AlphaFoldDB" id="A0A1R1YPE8"/>
<feature type="transmembrane region" description="Helical" evidence="6">
    <location>
        <begin position="83"/>
        <end position="107"/>
    </location>
</feature>
<proteinExistence type="predicted"/>
<dbReference type="GO" id="GO:0005783">
    <property type="term" value="C:endoplasmic reticulum"/>
    <property type="evidence" value="ECO:0007669"/>
    <property type="project" value="TreeGrafter"/>
</dbReference>
<evidence type="ECO:0000256" key="4">
    <source>
        <dbReference type="ARBA" id="ARBA00023136"/>
    </source>
</evidence>
<organism evidence="8 9">
    <name type="scientific">Smittium culicis</name>
    <dbReference type="NCBI Taxonomy" id="133412"/>
    <lineage>
        <taxon>Eukaryota</taxon>
        <taxon>Fungi</taxon>
        <taxon>Fungi incertae sedis</taxon>
        <taxon>Zoopagomycota</taxon>
        <taxon>Kickxellomycotina</taxon>
        <taxon>Harpellomycetes</taxon>
        <taxon>Harpellales</taxon>
        <taxon>Legeriomycetaceae</taxon>
        <taxon>Smittium</taxon>
    </lineage>
</organism>
<gene>
    <name evidence="8" type="ORF">AYI69_g1756</name>
</gene>
<dbReference type="OrthoDB" id="10266980at2759"/>
<evidence type="ECO:0000313" key="8">
    <source>
        <dbReference type="EMBL" id="OMJ28763.1"/>
    </source>
</evidence>
<protein>
    <submittedName>
        <fullName evidence="8">Putative TLC domain-containing protein</fullName>
    </submittedName>
</protein>
<evidence type="ECO:0000256" key="2">
    <source>
        <dbReference type="ARBA" id="ARBA00022692"/>
    </source>
</evidence>
<evidence type="ECO:0000256" key="3">
    <source>
        <dbReference type="ARBA" id="ARBA00022989"/>
    </source>
</evidence>
<dbReference type="Proteomes" id="UP000187429">
    <property type="component" value="Unassembled WGS sequence"/>
</dbReference>
<evidence type="ECO:0000256" key="5">
    <source>
        <dbReference type="PROSITE-ProRule" id="PRU00205"/>
    </source>
</evidence>
<evidence type="ECO:0000256" key="1">
    <source>
        <dbReference type="ARBA" id="ARBA00004141"/>
    </source>
</evidence>
<comment type="caution">
    <text evidence="8">The sequence shown here is derived from an EMBL/GenBank/DDBJ whole genome shotgun (WGS) entry which is preliminary data.</text>
</comment>
<name>A0A1R1YPE8_9FUNG</name>
<keyword evidence="4 5" id="KW-0472">Membrane</keyword>
<dbReference type="PANTHER" id="PTHR13439">
    <property type="entry name" value="CT120 PROTEIN"/>
    <property type="match status" value="1"/>
</dbReference>
<keyword evidence="2 5" id="KW-0812">Transmembrane</keyword>
<feature type="domain" description="TLC" evidence="7">
    <location>
        <begin position="78"/>
        <end position="274"/>
    </location>
</feature>
<dbReference type="InterPro" id="IPR006634">
    <property type="entry name" value="TLC-dom"/>
</dbReference>
<dbReference type="InterPro" id="IPR050846">
    <property type="entry name" value="TLCD"/>
</dbReference>
<feature type="transmembrane region" description="Helical" evidence="6">
    <location>
        <begin position="147"/>
        <end position="164"/>
    </location>
</feature>
<dbReference type="SMART" id="SM00724">
    <property type="entry name" value="TLC"/>
    <property type="match status" value="1"/>
</dbReference>
<evidence type="ECO:0000313" key="9">
    <source>
        <dbReference type="Proteomes" id="UP000187429"/>
    </source>
</evidence>
<evidence type="ECO:0000256" key="6">
    <source>
        <dbReference type="SAM" id="Phobius"/>
    </source>
</evidence>
<accession>A0A1R1YPE8</accession>
<reference evidence="9" key="1">
    <citation type="submission" date="2017-01" db="EMBL/GenBank/DDBJ databases">
        <authorList>
            <person name="Wang Y."/>
            <person name="White M."/>
            <person name="Kvist S."/>
            <person name="Moncalvo J.-M."/>
        </authorList>
    </citation>
    <scope>NUCLEOTIDE SEQUENCE [LARGE SCALE GENOMIC DNA]</scope>
    <source>
        <strain evidence="9">ID-206-W2</strain>
    </source>
</reference>
<feature type="transmembrane region" description="Helical" evidence="6">
    <location>
        <begin position="202"/>
        <end position="222"/>
    </location>
</feature>
<keyword evidence="9" id="KW-1185">Reference proteome</keyword>
<feature type="transmembrane region" description="Helical" evidence="6">
    <location>
        <begin position="37"/>
        <end position="62"/>
    </location>
</feature>
<evidence type="ECO:0000259" key="7">
    <source>
        <dbReference type="PROSITE" id="PS50922"/>
    </source>
</evidence>
<keyword evidence="3 6" id="KW-1133">Transmembrane helix</keyword>
<dbReference type="GO" id="GO:0055088">
    <property type="term" value="P:lipid homeostasis"/>
    <property type="evidence" value="ECO:0007669"/>
    <property type="project" value="TreeGrafter"/>
</dbReference>
<dbReference type="PANTHER" id="PTHR13439:SF0">
    <property type="entry name" value="TOPOISOMERASE I DAMAGE AFFECTED PROTEIN 4"/>
    <property type="match status" value="1"/>
</dbReference>
<feature type="transmembrane region" description="Helical" evidence="6">
    <location>
        <begin position="242"/>
        <end position="263"/>
    </location>
</feature>
<feature type="transmembrane region" description="Helical" evidence="6">
    <location>
        <begin position="119"/>
        <end position="140"/>
    </location>
</feature>
<dbReference type="GO" id="GO:0016020">
    <property type="term" value="C:membrane"/>
    <property type="evidence" value="ECO:0007669"/>
    <property type="project" value="UniProtKB-SubCell"/>
</dbReference>
<dbReference type="Pfam" id="PF03798">
    <property type="entry name" value="TRAM_LAG1_CLN8"/>
    <property type="match status" value="1"/>
</dbReference>
<feature type="transmembrane region" description="Helical" evidence="6">
    <location>
        <begin position="170"/>
        <end position="190"/>
    </location>
</feature>
<sequence>MLSAINYLNDTIVSTPLNISFFEYIGFPLLANNWPTIVAWTLAFQFILKASTFIQVPLINLIASTPEIKKESSQLTKRQVFNWGTHSLSLVHAVYVSYLVIVIALFPNDTHPLTGIDDRIVKMANCAVGYFIWDLLLCTVDLKYQGLGFLAHASVALNALLIVYRPMCMIYVPAILSFEFSTIFLNLIWFTDKLGYSSSKFMLFNGLGLVFAFFFVRVVYGITNFYSLFSLISANYEFVGTYYYYTLSASMVILSSLNIFWLYKIIVSFKRKFSKLSAANANISNAEAKKLE</sequence>
<dbReference type="PROSITE" id="PS50922">
    <property type="entry name" value="TLC"/>
    <property type="match status" value="1"/>
</dbReference>